<feature type="non-terminal residue" evidence="1">
    <location>
        <position position="1"/>
    </location>
</feature>
<dbReference type="EMBL" id="JXTC01000051">
    <property type="protein sequence ID" value="PON94508.1"/>
    <property type="molecule type" value="Genomic_DNA"/>
</dbReference>
<dbReference type="Proteomes" id="UP000237000">
    <property type="component" value="Unassembled WGS sequence"/>
</dbReference>
<gene>
    <name evidence="1" type="ORF">TorRG33x02_097550</name>
</gene>
<evidence type="ECO:0000313" key="2">
    <source>
        <dbReference type="Proteomes" id="UP000237000"/>
    </source>
</evidence>
<dbReference type="InParanoid" id="A0A2P5F9P8"/>
<name>A0A2P5F9P8_TREOI</name>
<reference evidence="2" key="1">
    <citation type="submission" date="2016-06" db="EMBL/GenBank/DDBJ databases">
        <title>Parallel loss of symbiosis genes in relatives of nitrogen-fixing non-legume Parasponia.</title>
        <authorList>
            <person name="Van Velzen R."/>
            <person name="Holmer R."/>
            <person name="Bu F."/>
            <person name="Rutten L."/>
            <person name="Van Zeijl A."/>
            <person name="Liu W."/>
            <person name="Santuari L."/>
            <person name="Cao Q."/>
            <person name="Sharma T."/>
            <person name="Shen D."/>
            <person name="Roswanjaya Y."/>
            <person name="Wardhani T."/>
            <person name="Kalhor M.S."/>
            <person name="Jansen J."/>
            <person name="Van den Hoogen J."/>
            <person name="Gungor B."/>
            <person name="Hartog M."/>
            <person name="Hontelez J."/>
            <person name="Verver J."/>
            <person name="Yang W.-C."/>
            <person name="Schijlen E."/>
            <person name="Repin R."/>
            <person name="Schilthuizen M."/>
            <person name="Schranz E."/>
            <person name="Heidstra R."/>
            <person name="Miyata K."/>
            <person name="Fedorova E."/>
            <person name="Kohlen W."/>
            <person name="Bisseling T."/>
            <person name="Smit S."/>
            <person name="Geurts R."/>
        </authorList>
    </citation>
    <scope>NUCLEOTIDE SEQUENCE [LARGE SCALE GENOMIC DNA]</scope>
    <source>
        <strain evidence="2">cv. RG33-2</strain>
    </source>
</reference>
<sequence>TQSFIREPSSIIEARQFPRSIAPAQQVPSVMPTLYVISPLLDFGGYLSSQNKALSVSLDCSRFLQP</sequence>
<dbReference type="AlphaFoldDB" id="A0A2P5F9P8"/>
<keyword evidence="2" id="KW-1185">Reference proteome</keyword>
<proteinExistence type="predicted"/>
<evidence type="ECO:0000313" key="1">
    <source>
        <dbReference type="EMBL" id="PON94508.1"/>
    </source>
</evidence>
<protein>
    <submittedName>
        <fullName evidence="1">Uncharacterized protein</fullName>
    </submittedName>
</protein>
<comment type="caution">
    <text evidence="1">The sequence shown here is derived from an EMBL/GenBank/DDBJ whole genome shotgun (WGS) entry which is preliminary data.</text>
</comment>
<accession>A0A2P5F9P8</accession>
<organism evidence="1 2">
    <name type="scientific">Trema orientale</name>
    <name type="common">Charcoal tree</name>
    <name type="synonym">Celtis orientalis</name>
    <dbReference type="NCBI Taxonomy" id="63057"/>
    <lineage>
        <taxon>Eukaryota</taxon>
        <taxon>Viridiplantae</taxon>
        <taxon>Streptophyta</taxon>
        <taxon>Embryophyta</taxon>
        <taxon>Tracheophyta</taxon>
        <taxon>Spermatophyta</taxon>
        <taxon>Magnoliopsida</taxon>
        <taxon>eudicotyledons</taxon>
        <taxon>Gunneridae</taxon>
        <taxon>Pentapetalae</taxon>
        <taxon>rosids</taxon>
        <taxon>fabids</taxon>
        <taxon>Rosales</taxon>
        <taxon>Cannabaceae</taxon>
        <taxon>Trema</taxon>
    </lineage>
</organism>